<dbReference type="AlphaFoldDB" id="A0A518H286"/>
<evidence type="ECO:0000313" key="1">
    <source>
        <dbReference type="EMBL" id="QDV34962.1"/>
    </source>
</evidence>
<dbReference type="RefSeq" id="WP_145270232.1">
    <property type="nucleotide sequence ID" value="NZ_CP036426.1"/>
</dbReference>
<organism evidence="1 2">
    <name type="scientific">Tautonia plasticadhaerens</name>
    <dbReference type="NCBI Taxonomy" id="2527974"/>
    <lineage>
        <taxon>Bacteria</taxon>
        <taxon>Pseudomonadati</taxon>
        <taxon>Planctomycetota</taxon>
        <taxon>Planctomycetia</taxon>
        <taxon>Isosphaerales</taxon>
        <taxon>Isosphaeraceae</taxon>
        <taxon>Tautonia</taxon>
    </lineage>
</organism>
<dbReference type="EMBL" id="CP036426">
    <property type="protein sequence ID" value="QDV34962.1"/>
    <property type="molecule type" value="Genomic_DNA"/>
</dbReference>
<proteinExistence type="predicted"/>
<evidence type="ECO:0000313" key="2">
    <source>
        <dbReference type="Proteomes" id="UP000317835"/>
    </source>
</evidence>
<protein>
    <submittedName>
        <fullName evidence="1">Uncharacterized protein</fullName>
    </submittedName>
</protein>
<gene>
    <name evidence="1" type="ORF">ElP_28590</name>
</gene>
<name>A0A518H286_9BACT</name>
<sequence>MTPKPNCYACIFRRNLPGDAHSQCANPAAAVTGDPHGIRKGWFAWPFNYDPLWLKSCDGFTPKQPESEAA</sequence>
<accession>A0A518H286</accession>
<dbReference type="KEGG" id="tpla:ElP_28590"/>
<dbReference type="Proteomes" id="UP000317835">
    <property type="component" value="Chromosome"/>
</dbReference>
<keyword evidence="2" id="KW-1185">Reference proteome</keyword>
<reference evidence="1 2" key="1">
    <citation type="submission" date="2019-02" db="EMBL/GenBank/DDBJ databases">
        <title>Deep-cultivation of Planctomycetes and their phenomic and genomic characterization uncovers novel biology.</title>
        <authorList>
            <person name="Wiegand S."/>
            <person name="Jogler M."/>
            <person name="Boedeker C."/>
            <person name="Pinto D."/>
            <person name="Vollmers J."/>
            <person name="Rivas-Marin E."/>
            <person name="Kohn T."/>
            <person name="Peeters S.H."/>
            <person name="Heuer A."/>
            <person name="Rast P."/>
            <person name="Oberbeckmann S."/>
            <person name="Bunk B."/>
            <person name="Jeske O."/>
            <person name="Meyerdierks A."/>
            <person name="Storesund J.E."/>
            <person name="Kallscheuer N."/>
            <person name="Luecker S."/>
            <person name="Lage O.M."/>
            <person name="Pohl T."/>
            <person name="Merkel B.J."/>
            <person name="Hornburger P."/>
            <person name="Mueller R.-W."/>
            <person name="Bruemmer F."/>
            <person name="Labrenz M."/>
            <person name="Spormann A.M."/>
            <person name="Op den Camp H."/>
            <person name="Overmann J."/>
            <person name="Amann R."/>
            <person name="Jetten M.S.M."/>
            <person name="Mascher T."/>
            <person name="Medema M.H."/>
            <person name="Devos D.P."/>
            <person name="Kaster A.-K."/>
            <person name="Ovreas L."/>
            <person name="Rohde M."/>
            <person name="Galperin M.Y."/>
            <person name="Jogler C."/>
        </authorList>
    </citation>
    <scope>NUCLEOTIDE SEQUENCE [LARGE SCALE GENOMIC DNA]</scope>
    <source>
        <strain evidence="1 2">ElP</strain>
    </source>
</reference>